<organism evidence="7 8">
    <name type="scientific">Funneliformis mosseae</name>
    <name type="common">Endomycorrhizal fungus</name>
    <name type="synonym">Glomus mosseae</name>
    <dbReference type="NCBI Taxonomy" id="27381"/>
    <lineage>
        <taxon>Eukaryota</taxon>
        <taxon>Fungi</taxon>
        <taxon>Fungi incertae sedis</taxon>
        <taxon>Mucoromycota</taxon>
        <taxon>Glomeromycotina</taxon>
        <taxon>Glomeromycetes</taxon>
        <taxon>Glomerales</taxon>
        <taxon>Glomeraceae</taxon>
        <taxon>Funneliformis</taxon>
    </lineage>
</organism>
<keyword evidence="2" id="KW-0805">Transcription regulation</keyword>
<comment type="subcellular location">
    <subcellularLocation>
        <location evidence="1">Nucleus</location>
    </subcellularLocation>
</comment>
<keyword evidence="8" id="KW-1185">Reference proteome</keyword>
<sequence>MTRYSSRRDTRTKFTYMSPILLVKVNTFKKIGVMADKQRGRPPKGNKGLFTKDLRLLMYGFGDEPDPAPDTVNVMEELVNDYITEMCLKASKVAKDRKVTVDDFKFILRNDPKKLARVEELLFMEKDIKTARKTFDVNEIEN</sequence>
<keyword evidence="3" id="KW-0804">Transcription</keyword>
<dbReference type="Proteomes" id="UP000789375">
    <property type="component" value="Unassembled WGS sequence"/>
</dbReference>
<evidence type="ECO:0000256" key="1">
    <source>
        <dbReference type="ARBA" id="ARBA00004123"/>
    </source>
</evidence>
<dbReference type="InterPro" id="IPR003195">
    <property type="entry name" value="TFIID_TAF13"/>
</dbReference>
<dbReference type="EMBL" id="CAJVPP010000787">
    <property type="protein sequence ID" value="CAG8512052.1"/>
    <property type="molecule type" value="Genomic_DNA"/>
</dbReference>
<evidence type="ECO:0000256" key="4">
    <source>
        <dbReference type="ARBA" id="ARBA00023242"/>
    </source>
</evidence>
<evidence type="ECO:0000313" key="8">
    <source>
        <dbReference type="Proteomes" id="UP000789375"/>
    </source>
</evidence>
<dbReference type="AlphaFoldDB" id="A0A9N8ZZI5"/>
<dbReference type="InterPro" id="IPR009072">
    <property type="entry name" value="Histone-fold"/>
</dbReference>
<comment type="similarity">
    <text evidence="5">Belongs to the TAF13 family.</text>
</comment>
<name>A0A9N8ZZI5_FUNMO</name>
<evidence type="ECO:0000256" key="3">
    <source>
        <dbReference type="ARBA" id="ARBA00023163"/>
    </source>
</evidence>
<dbReference type="GO" id="GO:0046982">
    <property type="term" value="F:protein heterodimerization activity"/>
    <property type="evidence" value="ECO:0007669"/>
    <property type="project" value="InterPro"/>
</dbReference>
<dbReference type="CDD" id="cd07978">
    <property type="entry name" value="HFD_TAF13"/>
    <property type="match status" value="1"/>
</dbReference>
<dbReference type="GO" id="GO:0051123">
    <property type="term" value="P:RNA polymerase II preinitiation complex assembly"/>
    <property type="evidence" value="ECO:0007669"/>
    <property type="project" value="TreeGrafter"/>
</dbReference>
<protein>
    <recommendedName>
        <fullName evidence="6">Transcription initiation factor TFIID subunit 13</fullName>
    </recommendedName>
</protein>
<dbReference type="PANTHER" id="PTHR11380:SF5">
    <property type="entry name" value="TRANSCRIPTION INITIATION FACTOR TFIID SUBUNIT 13"/>
    <property type="match status" value="1"/>
</dbReference>
<keyword evidence="4" id="KW-0539">Nucleus</keyword>
<proteinExistence type="inferred from homology"/>
<comment type="caution">
    <text evidence="7">The sequence shown here is derived from an EMBL/GenBank/DDBJ whole genome shotgun (WGS) entry which is preliminary data.</text>
</comment>
<reference evidence="7" key="1">
    <citation type="submission" date="2021-06" db="EMBL/GenBank/DDBJ databases">
        <authorList>
            <person name="Kallberg Y."/>
            <person name="Tangrot J."/>
            <person name="Rosling A."/>
        </authorList>
    </citation>
    <scope>NUCLEOTIDE SEQUENCE</scope>
    <source>
        <strain evidence="7">87-6 pot B 2015</strain>
    </source>
</reference>
<accession>A0A9N8ZZI5</accession>
<evidence type="ECO:0000313" key="7">
    <source>
        <dbReference type="EMBL" id="CAG8512052.1"/>
    </source>
</evidence>
<dbReference type="PANTHER" id="PTHR11380">
    <property type="entry name" value="TRANSCRIPTION INITIATION FACTOR TFIID/SUPT3-RELATED"/>
    <property type="match status" value="1"/>
</dbReference>
<evidence type="ECO:0000256" key="5">
    <source>
        <dbReference type="ARBA" id="ARBA00038392"/>
    </source>
</evidence>
<dbReference type="GO" id="GO:0005669">
    <property type="term" value="C:transcription factor TFIID complex"/>
    <property type="evidence" value="ECO:0007669"/>
    <property type="project" value="TreeGrafter"/>
</dbReference>
<dbReference type="SUPFAM" id="SSF47113">
    <property type="entry name" value="Histone-fold"/>
    <property type="match status" value="1"/>
</dbReference>
<evidence type="ECO:0000256" key="6">
    <source>
        <dbReference type="ARBA" id="ARBA00040136"/>
    </source>
</evidence>
<dbReference type="Pfam" id="PF02269">
    <property type="entry name" value="TFIID-18kDa"/>
    <property type="match status" value="1"/>
</dbReference>
<gene>
    <name evidence="7" type="ORF">FMOSSE_LOCUS4588</name>
</gene>
<dbReference type="Gene3D" id="1.10.20.10">
    <property type="entry name" value="Histone, subunit A"/>
    <property type="match status" value="1"/>
</dbReference>
<evidence type="ECO:0000256" key="2">
    <source>
        <dbReference type="ARBA" id="ARBA00023015"/>
    </source>
</evidence>